<dbReference type="Gene3D" id="1.20.5.170">
    <property type="match status" value="1"/>
</dbReference>
<accession>A0A0K0CYJ8</accession>
<keyword evidence="6" id="KW-0963">Cytoplasm</keyword>
<dbReference type="GO" id="GO:0005829">
    <property type="term" value="C:cytosol"/>
    <property type="evidence" value="ECO:0007669"/>
    <property type="project" value="UniProtKB-SubCell"/>
</dbReference>
<dbReference type="Pfam" id="PF10224">
    <property type="entry name" value="DUF2205"/>
    <property type="match status" value="1"/>
</dbReference>
<dbReference type="PANTHER" id="PTHR21614">
    <property type="entry name" value="SHORT COILED COIL PROTEIN"/>
    <property type="match status" value="1"/>
</dbReference>
<dbReference type="STRING" id="6313.A0A0K0CYJ8"/>
<evidence type="ECO:0000313" key="11">
    <source>
        <dbReference type="WBParaSite" id="ACAC_0000272501-mRNA-1"/>
    </source>
</evidence>
<evidence type="ECO:0000256" key="9">
    <source>
        <dbReference type="ARBA" id="ARBA00023136"/>
    </source>
</evidence>
<organism evidence="10 11">
    <name type="scientific">Angiostrongylus cantonensis</name>
    <name type="common">Rat lungworm</name>
    <dbReference type="NCBI Taxonomy" id="6313"/>
    <lineage>
        <taxon>Eukaryota</taxon>
        <taxon>Metazoa</taxon>
        <taxon>Ecdysozoa</taxon>
        <taxon>Nematoda</taxon>
        <taxon>Chromadorea</taxon>
        <taxon>Rhabditida</taxon>
        <taxon>Rhabditina</taxon>
        <taxon>Rhabditomorpha</taxon>
        <taxon>Strongyloidea</taxon>
        <taxon>Metastrongylidae</taxon>
        <taxon>Angiostrongylus</taxon>
    </lineage>
</organism>
<proteinExistence type="inferred from homology"/>
<dbReference type="WBParaSite" id="ACAC_0000272501-mRNA-1">
    <property type="protein sequence ID" value="ACAC_0000272501-mRNA-1"/>
    <property type="gene ID" value="ACAC_0000272501"/>
</dbReference>
<reference evidence="11" key="2">
    <citation type="submission" date="2017-02" db="UniProtKB">
        <authorList>
            <consortium name="WormBaseParasite"/>
        </authorList>
    </citation>
    <scope>IDENTIFICATION</scope>
</reference>
<evidence type="ECO:0000256" key="3">
    <source>
        <dbReference type="ARBA" id="ARBA00004514"/>
    </source>
</evidence>
<evidence type="ECO:0000313" key="10">
    <source>
        <dbReference type="Proteomes" id="UP000035642"/>
    </source>
</evidence>
<evidence type="ECO:0000256" key="5">
    <source>
        <dbReference type="ARBA" id="ARBA00010880"/>
    </source>
</evidence>
<dbReference type="AlphaFoldDB" id="A0A0K0CYJ8"/>
<keyword evidence="10" id="KW-1185">Reference proteome</keyword>
<dbReference type="InterPro" id="IPR019357">
    <property type="entry name" value="SCOC"/>
</dbReference>
<dbReference type="GO" id="GO:0000139">
    <property type="term" value="C:Golgi membrane"/>
    <property type="evidence" value="ECO:0007669"/>
    <property type="project" value="UniProtKB-SubCell"/>
</dbReference>
<reference evidence="10" key="1">
    <citation type="submission" date="2012-09" db="EMBL/GenBank/DDBJ databases">
        <authorList>
            <person name="Martin A.A."/>
        </authorList>
    </citation>
    <scope>NUCLEOTIDE SEQUENCE</scope>
</reference>
<evidence type="ECO:0000256" key="2">
    <source>
        <dbReference type="ARBA" id="ARBA00004255"/>
    </source>
</evidence>
<comment type="function">
    <text evidence="1">Positive regulator of amino acid starvation-induced autophagy.</text>
</comment>
<comment type="subcellular location">
    <subcellularLocation>
        <location evidence="3">Cytoplasm</location>
        <location evidence="3">Cytosol</location>
    </subcellularLocation>
    <subcellularLocation>
        <location evidence="2">Golgi apparatus membrane</location>
        <topology evidence="2">Peripheral membrane protein</topology>
        <orientation evidence="2">Cytoplasmic side</orientation>
    </subcellularLocation>
    <subcellularLocation>
        <location evidence="4">Golgi apparatus</location>
        <location evidence="4">trans-Golgi network</location>
    </subcellularLocation>
</comment>
<evidence type="ECO:0000256" key="1">
    <source>
        <dbReference type="ARBA" id="ARBA00002743"/>
    </source>
</evidence>
<evidence type="ECO:0000256" key="6">
    <source>
        <dbReference type="ARBA" id="ARBA00022490"/>
    </source>
</evidence>
<evidence type="ECO:0000256" key="4">
    <source>
        <dbReference type="ARBA" id="ARBA00004601"/>
    </source>
</evidence>
<evidence type="ECO:0000256" key="8">
    <source>
        <dbReference type="ARBA" id="ARBA00023054"/>
    </source>
</evidence>
<keyword evidence="9" id="KW-0472">Membrane</keyword>
<protein>
    <submittedName>
        <fullName evidence="11">Trafficking kinesin-binding protein 1</fullName>
    </submittedName>
</protein>
<sequence>MSKLFGKDYITLPLLRKEPSEDPEQKAGLISQNQRVDVVEEDRVKLCSENQVLGQYIENLMAFSSVFQSSNTGRKQNDTIFGFSYFACRNMHHNYRVV</sequence>
<dbReference type="PANTHER" id="PTHR21614:SF0">
    <property type="entry name" value="GEO08385P1"/>
    <property type="match status" value="1"/>
</dbReference>
<keyword evidence="8" id="KW-0175">Coiled coil</keyword>
<name>A0A0K0CYJ8_ANGCA</name>
<keyword evidence="7" id="KW-0333">Golgi apparatus</keyword>
<dbReference type="Proteomes" id="UP000035642">
    <property type="component" value="Unassembled WGS sequence"/>
</dbReference>
<evidence type="ECO:0000256" key="7">
    <source>
        <dbReference type="ARBA" id="ARBA00023034"/>
    </source>
</evidence>
<comment type="similarity">
    <text evidence="5">Belongs to the SCOC family.</text>
</comment>
<dbReference type="GO" id="GO:0005802">
    <property type="term" value="C:trans-Golgi network"/>
    <property type="evidence" value="ECO:0007669"/>
    <property type="project" value="TreeGrafter"/>
</dbReference>